<dbReference type="InterPro" id="IPR013830">
    <property type="entry name" value="SGNH_hydro"/>
</dbReference>
<dbReference type="GO" id="GO:0004622">
    <property type="term" value="F:phosphatidylcholine lysophospholipase activity"/>
    <property type="evidence" value="ECO:0007669"/>
    <property type="project" value="TreeGrafter"/>
</dbReference>
<dbReference type="SUPFAM" id="SSF52266">
    <property type="entry name" value="SGNH hydrolase"/>
    <property type="match status" value="1"/>
</dbReference>
<gene>
    <name evidence="3" type="ORF">MVEN_01987500</name>
</gene>
<keyword evidence="4" id="KW-1185">Reference proteome</keyword>
<dbReference type="AlphaFoldDB" id="A0A8H6XD27"/>
<evidence type="ECO:0000256" key="1">
    <source>
        <dbReference type="SAM" id="SignalP"/>
    </source>
</evidence>
<accession>A0A8H6XD27</accession>
<organism evidence="3 4">
    <name type="scientific">Mycena venus</name>
    <dbReference type="NCBI Taxonomy" id="2733690"/>
    <lineage>
        <taxon>Eukaryota</taxon>
        <taxon>Fungi</taxon>
        <taxon>Dikarya</taxon>
        <taxon>Basidiomycota</taxon>
        <taxon>Agaricomycotina</taxon>
        <taxon>Agaricomycetes</taxon>
        <taxon>Agaricomycetidae</taxon>
        <taxon>Agaricales</taxon>
        <taxon>Marasmiineae</taxon>
        <taxon>Mycenaceae</taxon>
        <taxon>Mycena</taxon>
    </lineage>
</organism>
<dbReference type="OrthoDB" id="2119228at2759"/>
<dbReference type="Gene3D" id="3.40.50.1110">
    <property type="entry name" value="SGNH hydrolase"/>
    <property type="match status" value="1"/>
</dbReference>
<comment type="caution">
    <text evidence="3">The sequence shown here is derived from an EMBL/GenBank/DDBJ whole genome shotgun (WGS) entry which is preliminary data.</text>
</comment>
<name>A0A8H6XD27_9AGAR</name>
<reference evidence="3" key="1">
    <citation type="submission" date="2020-05" db="EMBL/GenBank/DDBJ databases">
        <title>Mycena genomes resolve the evolution of fungal bioluminescence.</title>
        <authorList>
            <person name="Tsai I.J."/>
        </authorList>
    </citation>
    <scope>NUCLEOTIDE SEQUENCE</scope>
    <source>
        <strain evidence="3">CCC161011</strain>
    </source>
</reference>
<keyword evidence="1" id="KW-0732">Signal</keyword>
<evidence type="ECO:0000259" key="2">
    <source>
        <dbReference type="Pfam" id="PF13472"/>
    </source>
</evidence>
<dbReference type="Proteomes" id="UP000620124">
    <property type="component" value="Unassembled WGS sequence"/>
</dbReference>
<evidence type="ECO:0000313" key="3">
    <source>
        <dbReference type="EMBL" id="KAF7339108.1"/>
    </source>
</evidence>
<dbReference type="PANTHER" id="PTHR30383">
    <property type="entry name" value="THIOESTERASE 1/PROTEASE 1/LYSOPHOSPHOLIPASE L1"/>
    <property type="match status" value="1"/>
</dbReference>
<dbReference type="CDD" id="cd01833">
    <property type="entry name" value="XynB_like"/>
    <property type="match status" value="1"/>
</dbReference>
<dbReference type="InterPro" id="IPR036514">
    <property type="entry name" value="SGNH_hydro_sf"/>
</dbReference>
<dbReference type="EMBL" id="JACAZI010000020">
    <property type="protein sequence ID" value="KAF7339108.1"/>
    <property type="molecule type" value="Genomic_DNA"/>
</dbReference>
<dbReference type="PANTHER" id="PTHR30383:SF5">
    <property type="entry name" value="SGNH HYDROLASE-TYPE ESTERASE DOMAIN-CONTAINING PROTEIN"/>
    <property type="match status" value="1"/>
</dbReference>
<dbReference type="InterPro" id="IPR051532">
    <property type="entry name" value="Ester_Hydrolysis_Enzymes"/>
</dbReference>
<proteinExistence type="predicted"/>
<protein>
    <submittedName>
        <fullName evidence="3">Carbohydrate esterase family 3 protein</fullName>
    </submittedName>
</protein>
<feature type="signal peptide" evidence="1">
    <location>
        <begin position="1"/>
        <end position="20"/>
    </location>
</feature>
<feature type="chain" id="PRO_5035003381" evidence="1">
    <location>
        <begin position="21"/>
        <end position="243"/>
    </location>
</feature>
<dbReference type="Pfam" id="PF13472">
    <property type="entry name" value="Lipase_GDSL_2"/>
    <property type="match status" value="1"/>
</dbReference>
<evidence type="ECO:0000313" key="4">
    <source>
        <dbReference type="Proteomes" id="UP000620124"/>
    </source>
</evidence>
<sequence>MLLRQSLFAVALALFPGTYAGFFGKTCRIMPLGASITFGVGSTDGNGYRAALYNLLAPDGNTVNMVGSQKGGTFKDPDNEGYPGFIISQVTDKANAAMPVQRPNIVTLLVGTNDMLQNVDVGNAPARLTTLIQDVLDAPPLTLVVLSTLPPNGDAATNTRINAYNAALPAVVKSFTDAGRSVVLVDSHAVVAVGDLVDGTHPNDAAYARMATVFYNGIQAANANGWVFDVDGPPPRRGMREGM</sequence>
<feature type="domain" description="SGNH hydrolase-type esterase" evidence="2">
    <location>
        <begin position="32"/>
        <end position="209"/>
    </location>
</feature>